<dbReference type="InterPro" id="IPR050734">
    <property type="entry name" value="PIH1/Kintoun_subfamily"/>
</dbReference>
<dbReference type="STRING" id="1169540.A0A0G4GEX6"/>
<feature type="domain" description="PIH1 N-terminal" evidence="3">
    <location>
        <begin position="61"/>
        <end position="204"/>
    </location>
</feature>
<dbReference type="OrthoDB" id="5135119at2759"/>
<dbReference type="AlphaFoldDB" id="A0A0G4GEX6"/>
<dbReference type="Pfam" id="PF08190">
    <property type="entry name" value="PIH1"/>
    <property type="match status" value="1"/>
</dbReference>
<comment type="similarity">
    <text evidence="1">Belongs to the PIH1 family.</text>
</comment>
<evidence type="ECO:0000259" key="3">
    <source>
        <dbReference type="Pfam" id="PF08190"/>
    </source>
</evidence>
<feature type="region of interest" description="Disordered" evidence="2">
    <location>
        <begin position="172"/>
        <end position="256"/>
    </location>
</feature>
<dbReference type="Proteomes" id="UP000041254">
    <property type="component" value="Unassembled WGS sequence"/>
</dbReference>
<dbReference type="InParanoid" id="A0A0G4GEX6"/>
<feature type="compositionally biased region" description="Basic and acidic residues" evidence="2">
    <location>
        <begin position="235"/>
        <end position="252"/>
    </location>
</feature>
<organism evidence="4 5">
    <name type="scientific">Vitrella brassicaformis (strain CCMP3155)</name>
    <dbReference type="NCBI Taxonomy" id="1169540"/>
    <lineage>
        <taxon>Eukaryota</taxon>
        <taxon>Sar</taxon>
        <taxon>Alveolata</taxon>
        <taxon>Colpodellida</taxon>
        <taxon>Vitrellaceae</taxon>
        <taxon>Vitrella</taxon>
    </lineage>
</organism>
<keyword evidence="5" id="KW-1185">Reference proteome</keyword>
<feature type="region of interest" description="Disordered" evidence="2">
    <location>
        <begin position="494"/>
        <end position="544"/>
    </location>
</feature>
<evidence type="ECO:0000313" key="4">
    <source>
        <dbReference type="EMBL" id="CEM27729.1"/>
    </source>
</evidence>
<dbReference type="VEuPathDB" id="CryptoDB:Vbra_22984"/>
<feature type="compositionally biased region" description="Acidic residues" evidence="2">
    <location>
        <begin position="519"/>
        <end position="544"/>
    </location>
</feature>
<dbReference type="EMBL" id="CDMY01000640">
    <property type="protein sequence ID" value="CEM27729.1"/>
    <property type="molecule type" value="Genomic_DNA"/>
</dbReference>
<sequence length="544" mass="59522">MAKNKKHESLSGGDGGSPFLLPSTDMPQDQQEHLTALMSALANGHDQKPPPSQAATDEDGCITVTPKPLFVLKTKDIKSGMKLFINICQSEHLPPSHTQEFIDEQGQPQTGVHMSASIGPVREDFDKKGAPCMALDIVFSDREFGGEEGFGAIEIEKMKNVLQRVAAKSNNEIQPDMDDGTWQMPRLRYKGSTVEPHRIRKKAASRPLVQDASQPSAAPLPRCLQVKASMQPQEPIKETEKPHTSPSDDSRDTTGGVVVSSYNESLGLVELFLYETDYAVSFYDATKLPSPPIPSFSFETTTQEEEEELEGCKALLDELATDTVSAAEAIDAFRYPLFPPVSSAQQPQKGTAIVNWGKMFGQQQKSDAPDTTDSGPSAEEREATRLADELRDMHYWVAFHVKLLKYKVPKASADASKRRPRQIDFREELDIHLSDRRLSVGVKSRGAEDAETDHTTLLSLRFPFPVESCLSRIGWSAGEGLLTVRCPIDSVANQGDDAGSENGTKLVVPDAVAEREGEGEGEGEGELSGGDEIETDGELMDMVF</sequence>
<feature type="region of interest" description="Disordered" evidence="2">
    <location>
        <begin position="362"/>
        <end position="382"/>
    </location>
</feature>
<dbReference type="PANTHER" id="PTHR22997">
    <property type="entry name" value="PIH1 DOMAIN-CONTAINING PROTEIN 1"/>
    <property type="match status" value="1"/>
</dbReference>
<reference evidence="4 5" key="1">
    <citation type="submission" date="2014-11" db="EMBL/GenBank/DDBJ databases">
        <authorList>
            <person name="Zhu J."/>
            <person name="Qi W."/>
            <person name="Song R."/>
        </authorList>
    </citation>
    <scope>NUCLEOTIDE SEQUENCE [LARGE SCALE GENOMIC DNA]</scope>
</reference>
<evidence type="ECO:0000256" key="1">
    <source>
        <dbReference type="ARBA" id="ARBA00008511"/>
    </source>
</evidence>
<evidence type="ECO:0000313" key="5">
    <source>
        <dbReference type="Proteomes" id="UP000041254"/>
    </source>
</evidence>
<feature type="region of interest" description="Disordered" evidence="2">
    <location>
        <begin position="1"/>
        <end position="60"/>
    </location>
</feature>
<dbReference type="PANTHER" id="PTHR22997:SF0">
    <property type="entry name" value="PIH1 DOMAIN-CONTAINING PROTEIN 1"/>
    <property type="match status" value="1"/>
</dbReference>
<proteinExistence type="inferred from homology"/>
<feature type="compositionally biased region" description="Polar residues" evidence="2">
    <location>
        <begin position="362"/>
        <end position="375"/>
    </location>
</feature>
<dbReference type="InterPro" id="IPR012981">
    <property type="entry name" value="PIH1_N"/>
</dbReference>
<dbReference type="GO" id="GO:0005737">
    <property type="term" value="C:cytoplasm"/>
    <property type="evidence" value="ECO:0007669"/>
    <property type="project" value="TreeGrafter"/>
</dbReference>
<protein>
    <recommendedName>
        <fullName evidence="3">PIH1 N-terminal domain-containing protein</fullName>
    </recommendedName>
</protein>
<accession>A0A0G4GEX6</accession>
<name>A0A0G4GEX6_VITBC</name>
<evidence type="ECO:0000256" key="2">
    <source>
        <dbReference type="SAM" id="MobiDB-lite"/>
    </source>
</evidence>
<gene>
    <name evidence="4" type="ORF">Vbra_22984</name>
</gene>